<evidence type="ECO:0000313" key="1">
    <source>
        <dbReference type="EMBL" id="RQW76159.1"/>
    </source>
</evidence>
<protein>
    <submittedName>
        <fullName evidence="1">Uncharacterized protein</fullName>
    </submittedName>
</protein>
<sequence length="178" mass="21290">MDKRIVRLYEEEKFNLLYMYDLLIIYKLIESFTGERLPDEKKFYWNMRSDYVGVTDFWYPLEIFFDETRIGEVDYGEGIKNPQGFVMMLHSLKEAHERKEEMSEVQLIILENITEELLLNLAIPPKLDMTKLYSQFDEDNFTLYGHFEFGSICMHFVCKVLLEAHKECVKLVEGIEQL</sequence>
<dbReference type="AlphaFoldDB" id="A0A3N9UJG4"/>
<comment type="caution">
    <text evidence="1">The sequence shown here is derived from an EMBL/GenBank/DDBJ whole genome shotgun (WGS) entry which is preliminary data.</text>
</comment>
<accession>A0A3N9UJG4</accession>
<reference evidence="1 2" key="1">
    <citation type="journal article" date="2013" name="J. Microbiol.">
        <title>Lysinibacillus chungkukjangi sp. nov., isolated from Chungkukjang, Korean fermented soybean food.</title>
        <authorList>
            <person name="Kim S.J."/>
            <person name="Jang Y.H."/>
            <person name="Hamada M."/>
            <person name="Ahn J.H."/>
            <person name="Weon H.Y."/>
            <person name="Suzuki K."/>
            <person name="Whang K.S."/>
            <person name="Kwon S.W."/>
        </authorList>
    </citation>
    <scope>NUCLEOTIDE SEQUENCE [LARGE SCALE GENOMIC DNA]</scope>
    <source>
        <strain evidence="1 2">MCCC 1A12701</strain>
    </source>
</reference>
<dbReference type="RefSeq" id="WP_124761719.1">
    <property type="nucleotide sequence ID" value="NZ_JAFBDY010000001.1"/>
</dbReference>
<keyword evidence="2" id="KW-1185">Reference proteome</keyword>
<proteinExistence type="predicted"/>
<dbReference type="Proteomes" id="UP000274033">
    <property type="component" value="Unassembled WGS sequence"/>
</dbReference>
<evidence type="ECO:0000313" key="2">
    <source>
        <dbReference type="Proteomes" id="UP000274033"/>
    </source>
</evidence>
<name>A0A3N9UJG4_9BACI</name>
<dbReference type="EMBL" id="RRCT01000001">
    <property type="protein sequence ID" value="RQW76159.1"/>
    <property type="molecule type" value="Genomic_DNA"/>
</dbReference>
<gene>
    <name evidence="1" type="ORF">EBB45_01010</name>
</gene>
<organism evidence="1 2">
    <name type="scientific">Lysinibacillus composti</name>
    <dbReference type="NCBI Taxonomy" id="720633"/>
    <lineage>
        <taxon>Bacteria</taxon>
        <taxon>Bacillati</taxon>
        <taxon>Bacillota</taxon>
        <taxon>Bacilli</taxon>
        <taxon>Bacillales</taxon>
        <taxon>Bacillaceae</taxon>
        <taxon>Lysinibacillus</taxon>
    </lineage>
</organism>